<feature type="compositionally biased region" description="Low complexity" evidence="7">
    <location>
        <begin position="215"/>
        <end position="239"/>
    </location>
</feature>
<dbReference type="GO" id="GO:0005886">
    <property type="term" value="C:plasma membrane"/>
    <property type="evidence" value="ECO:0007669"/>
    <property type="project" value="UniProtKB-SubCell"/>
</dbReference>
<dbReference type="OrthoDB" id="286301at2759"/>
<dbReference type="EMBL" id="JABFUD020000002">
    <property type="protein sequence ID" value="KAI5083613.1"/>
    <property type="molecule type" value="Genomic_DNA"/>
</dbReference>
<feature type="domain" description="FAS1" evidence="9">
    <location>
        <begin position="48"/>
        <end position="197"/>
    </location>
</feature>
<evidence type="ECO:0000259" key="9">
    <source>
        <dbReference type="PROSITE" id="PS50213"/>
    </source>
</evidence>
<evidence type="ECO:0000256" key="3">
    <source>
        <dbReference type="ARBA" id="ARBA00022622"/>
    </source>
</evidence>
<dbReference type="PANTHER" id="PTHR32077">
    <property type="entry name" value="FASCICLIN-LIKE ARABINOGALACTAN PROTEIN"/>
    <property type="match status" value="1"/>
</dbReference>
<dbReference type="Proteomes" id="UP000886520">
    <property type="component" value="Chromosome 3"/>
</dbReference>
<protein>
    <recommendedName>
        <fullName evidence="9">FAS1 domain-containing protein</fullName>
    </recommendedName>
</protein>
<proteinExistence type="predicted"/>
<keyword evidence="3" id="KW-0325">Glycoprotein</keyword>
<evidence type="ECO:0000313" key="11">
    <source>
        <dbReference type="Proteomes" id="UP000886520"/>
    </source>
</evidence>
<evidence type="ECO:0000256" key="4">
    <source>
        <dbReference type="ARBA" id="ARBA00022729"/>
    </source>
</evidence>
<evidence type="ECO:0000256" key="2">
    <source>
        <dbReference type="ARBA" id="ARBA00022475"/>
    </source>
</evidence>
<sequence length="267" mass="28286">MSTVAQHLPQLYVLFLALSLCAHAIHAQAPTESPTPSPSPAPAPAPAFCNITQVIQSAGQFTNFLQLLSDTQAGERFQNQANQSNVGITVFAPTDEAFAAQPAATLLKNITEQQKVSLCHFHALTKWYSLSSLQQVNNMMLSTFATYNANINGGKYTVNVSDFNGTVTVRTEWTTAAISSTLYNAEPCSVFAINEVLLPIDIFGMPSPAAPTPAPSGSTSTDGSSGATPTATPPSASQPSHSAPLVHYTFQLAMTSIFLLIFTSMLS</sequence>
<keyword evidence="3" id="KW-0336">GPI-anchor</keyword>
<accession>A0A9D4VDM1</accession>
<dbReference type="InterPro" id="IPR036378">
    <property type="entry name" value="FAS1_dom_sf"/>
</dbReference>
<dbReference type="PANTHER" id="PTHR32077:SF86">
    <property type="entry name" value="FAS1 DOMAIN-CONTAINING PROTEIN SELMODRAFT_448915"/>
    <property type="match status" value="1"/>
</dbReference>
<dbReference type="GO" id="GO:0009834">
    <property type="term" value="P:plant-type secondary cell wall biogenesis"/>
    <property type="evidence" value="ECO:0007669"/>
    <property type="project" value="TreeGrafter"/>
</dbReference>
<dbReference type="InterPro" id="IPR045003">
    <property type="entry name" value="FLA_A"/>
</dbReference>
<feature type="signal peptide" evidence="8">
    <location>
        <begin position="1"/>
        <end position="27"/>
    </location>
</feature>
<dbReference type="InterPro" id="IPR000782">
    <property type="entry name" value="FAS1_domain"/>
</dbReference>
<organism evidence="10 11">
    <name type="scientific">Adiantum capillus-veneris</name>
    <name type="common">Maidenhair fern</name>
    <dbReference type="NCBI Taxonomy" id="13818"/>
    <lineage>
        <taxon>Eukaryota</taxon>
        <taxon>Viridiplantae</taxon>
        <taxon>Streptophyta</taxon>
        <taxon>Embryophyta</taxon>
        <taxon>Tracheophyta</taxon>
        <taxon>Polypodiopsida</taxon>
        <taxon>Polypodiidae</taxon>
        <taxon>Polypodiales</taxon>
        <taxon>Pteridineae</taxon>
        <taxon>Pteridaceae</taxon>
        <taxon>Vittarioideae</taxon>
        <taxon>Adiantum</taxon>
    </lineage>
</organism>
<dbReference type="SUPFAM" id="SSF82153">
    <property type="entry name" value="FAS1 domain"/>
    <property type="match status" value="1"/>
</dbReference>
<dbReference type="Pfam" id="PF02469">
    <property type="entry name" value="Fasciclin"/>
    <property type="match status" value="1"/>
</dbReference>
<comment type="caution">
    <text evidence="10">The sequence shown here is derived from an EMBL/GenBank/DDBJ whole genome shotgun (WGS) entry which is preliminary data.</text>
</comment>
<dbReference type="AlphaFoldDB" id="A0A9D4VDM1"/>
<keyword evidence="11" id="KW-1185">Reference proteome</keyword>
<dbReference type="GO" id="GO:0098552">
    <property type="term" value="C:side of membrane"/>
    <property type="evidence" value="ECO:0007669"/>
    <property type="project" value="UniProtKB-KW"/>
</dbReference>
<name>A0A9D4VDM1_ADICA</name>
<keyword evidence="3" id="KW-0449">Lipoprotein</keyword>
<dbReference type="Gene3D" id="2.30.180.10">
    <property type="entry name" value="FAS1 domain"/>
    <property type="match status" value="1"/>
</dbReference>
<feature type="region of interest" description="Disordered" evidence="7">
    <location>
        <begin position="209"/>
        <end position="239"/>
    </location>
</feature>
<evidence type="ECO:0000256" key="8">
    <source>
        <dbReference type="SAM" id="SignalP"/>
    </source>
</evidence>
<keyword evidence="4 8" id="KW-0732">Signal</keyword>
<comment type="subcellular location">
    <subcellularLocation>
        <location evidence="1">Cell membrane</location>
        <topology evidence="1">Lipid-anchor</topology>
        <topology evidence="1">GPI-anchor</topology>
    </subcellularLocation>
</comment>
<evidence type="ECO:0000256" key="7">
    <source>
        <dbReference type="SAM" id="MobiDB-lite"/>
    </source>
</evidence>
<keyword evidence="2" id="KW-1003">Cell membrane</keyword>
<feature type="chain" id="PRO_5039261310" description="FAS1 domain-containing protein" evidence="8">
    <location>
        <begin position="28"/>
        <end position="267"/>
    </location>
</feature>
<evidence type="ECO:0000313" key="10">
    <source>
        <dbReference type="EMBL" id="KAI5083613.1"/>
    </source>
</evidence>
<dbReference type="SMART" id="SM00554">
    <property type="entry name" value="FAS1"/>
    <property type="match status" value="1"/>
</dbReference>
<evidence type="ECO:0000256" key="1">
    <source>
        <dbReference type="ARBA" id="ARBA00004609"/>
    </source>
</evidence>
<comment type="function">
    <text evidence="6">May be a cell surface adhesion protein.</text>
</comment>
<keyword evidence="5" id="KW-0472">Membrane</keyword>
<dbReference type="PROSITE" id="PS50213">
    <property type="entry name" value="FAS1"/>
    <property type="match status" value="1"/>
</dbReference>
<reference evidence="10" key="1">
    <citation type="submission" date="2021-01" db="EMBL/GenBank/DDBJ databases">
        <title>Adiantum capillus-veneris genome.</title>
        <authorList>
            <person name="Fang Y."/>
            <person name="Liao Q."/>
        </authorList>
    </citation>
    <scope>NUCLEOTIDE SEQUENCE</scope>
    <source>
        <strain evidence="10">H3</strain>
        <tissue evidence="10">Leaf</tissue>
    </source>
</reference>
<evidence type="ECO:0000256" key="5">
    <source>
        <dbReference type="ARBA" id="ARBA00023136"/>
    </source>
</evidence>
<evidence type="ECO:0000256" key="6">
    <source>
        <dbReference type="ARBA" id="ARBA00024686"/>
    </source>
</evidence>
<gene>
    <name evidence="10" type="ORF">GOP47_0003356</name>
</gene>